<dbReference type="GO" id="GO:0003677">
    <property type="term" value="F:DNA binding"/>
    <property type="evidence" value="ECO:0007669"/>
    <property type="project" value="InterPro"/>
</dbReference>
<organism evidence="3 4">
    <name type="scientific">Oceanimonas baumannii</name>
    <dbReference type="NCBI Taxonomy" id="129578"/>
    <lineage>
        <taxon>Bacteria</taxon>
        <taxon>Pseudomonadati</taxon>
        <taxon>Pseudomonadota</taxon>
        <taxon>Gammaproteobacteria</taxon>
        <taxon>Aeromonadales</taxon>
        <taxon>Aeromonadaceae</taxon>
        <taxon>Oceanimonas</taxon>
    </lineage>
</organism>
<dbReference type="Pfam" id="PF13333">
    <property type="entry name" value="rve_2"/>
    <property type="match status" value="1"/>
</dbReference>
<dbReference type="PANTHER" id="PTHR46889:SF4">
    <property type="entry name" value="TRANSPOSASE INSO FOR INSERTION SEQUENCE ELEMENT IS911B-RELATED"/>
    <property type="match status" value="1"/>
</dbReference>
<reference evidence="3 4" key="1">
    <citation type="submission" date="2017-08" db="EMBL/GenBank/DDBJ databases">
        <title>Draft Genome Sequence of the Marine Bacterium Oceanimonas baumannii ATCC 700832.</title>
        <authorList>
            <person name="Mcclelland W.D."/>
            <person name="Brennan M.A."/>
            <person name="Trachtenberg A.M."/>
            <person name="Maclea K.S."/>
        </authorList>
    </citation>
    <scope>NUCLEOTIDE SEQUENCE [LARGE SCALE GENOMIC DNA]</scope>
    <source>
        <strain evidence="3 4">ATCC 700832</strain>
    </source>
</reference>
<dbReference type="InterPro" id="IPR048020">
    <property type="entry name" value="Transpos_IS3"/>
</dbReference>
<proteinExistence type="inferred from homology"/>
<gene>
    <name evidence="3" type="ORF">B6S09_13955</name>
</gene>
<dbReference type="Pfam" id="PF00665">
    <property type="entry name" value="rve"/>
    <property type="match status" value="1"/>
</dbReference>
<evidence type="ECO:0000259" key="2">
    <source>
        <dbReference type="PROSITE" id="PS50994"/>
    </source>
</evidence>
<dbReference type="Pfam" id="PF13276">
    <property type="entry name" value="HTH_21"/>
    <property type="match status" value="1"/>
</dbReference>
<dbReference type="InterPro" id="IPR050900">
    <property type="entry name" value="Transposase_IS3/IS150/IS904"/>
</dbReference>
<dbReference type="GO" id="GO:0006313">
    <property type="term" value="P:DNA transposition"/>
    <property type="evidence" value="ECO:0007669"/>
    <property type="project" value="InterPro"/>
</dbReference>
<dbReference type="Gene3D" id="3.30.420.10">
    <property type="entry name" value="Ribonuclease H-like superfamily/Ribonuclease H"/>
    <property type="match status" value="1"/>
</dbReference>
<accession>A0A235CFL1</accession>
<dbReference type="InterPro" id="IPR002514">
    <property type="entry name" value="Transposase_8"/>
</dbReference>
<dbReference type="InterPro" id="IPR036397">
    <property type="entry name" value="RNaseH_sf"/>
</dbReference>
<dbReference type="EMBL" id="NQJF01000011">
    <property type="protein sequence ID" value="OYD23154.1"/>
    <property type="molecule type" value="Genomic_DNA"/>
</dbReference>
<name>A0A235CFL1_9GAMM</name>
<sequence>MPAYKNQKKTRQYTNEFKVRAVKLTYLSGRSVKGVAESLDIHPFMLSRWRKEYREGKIVADKRRKAESKPKALSENERIRNLEKQVAELKEENDLPKKVATVSHGGTQELFRFVAQHRFHYGVRRLCRFLNVSASGFYAWQQRKTSRRDQANEELIEQIKRTFTASRETYGSPRVHQALKRQGIHVGRKRVERLMREAGLKARVARVYRKVAGLHRFYQKSVNLRKDLPKPTAPNQHWAADLSYIRVGSRWLYLAAVIDLYSRRVVGWLLGKRKTVSLTQASLQMALRNRRPKPGLIFHTDRGVEYRAHELQHLLKRHGIRASTNRPGMCTDNAEMESFFHTLKGELIKENRFYGEMHLRDKLAGYIQHFYNRFRLHSSLNYMIPVEYEALVA</sequence>
<dbReference type="InterPro" id="IPR012337">
    <property type="entry name" value="RNaseH-like_sf"/>
</dbReference>
<evidence type="ECO:0000256" key="1">
    <source>
        <dbReference type="ARBA" id="ARBA00009964"/>
    </source>
</evidence>
<dbReference type="GO" id="GO:0015074">
    <property type="term" value="P:DNA integration"/>
    <property type="evidence" value="ECO:0007669"/>
    <property type="project" value="InterPro"/>
</dbReference>
<dbReference type="Proteomes" id="UP000243640">
    <property type="component" value="Unassembled WGS sequence"/>
</dbReference>
<dbReference type="GO" id="GO:0004803">
    <property type="term" value="F:transposase activity"/>
    <property type="evidence" value="ECO:0007669"/>
    <property type="project" value="InterPro"/>
</dbReference>
<dbReference type="SUPFAM" id="SSF46689">
    <property type="entry name" value="Homeodomain-like"/>
    <property type="match status" value="1"/>
</dbReference>
<comment type="similarity">
    <text evidence="1">Belongs to the transposase 8 family.</text>
</comment>
<dbReference type="OrthoDB" id="9813126at2"/>
<dbReference type="AlphaFoldDB" id="A0A235CFL1"/>
<evidence type="ECO:0000313" key="3">
    <source>
        <dbReference type="EMBL" id="OYD23154.1"/>
    </source>
</evidence>
<protein>
    <submittedName>
        <fullName evidence="3">IS3 family transposase</fullName>
    </submittedName>
</protein>
<dbReference type="InterPro" id="IPR025948">
    <property type="entry name" value="HTH-like_dom"/>
</dbReference>
<evidence type="ECO:0000313" key="4">
    <source>
        <dbReference type="Proteomes" id="UP000243640"/>
    </source>
</evidence>
<dbReference type="NCBIfam" id="NF033516">
    <property type="entry name" value="transpos_IS3"/>
    <property type="match status" value="1"/>
</dbReference>
<dbReference type="Gene3D" id="1.10.10.60">
    <property type="entry name" value="Homeodomain-like"/>
    <property type="match status" value="1"/>
</dbReference>
<dbReference type="PROSITE" id="PS50994">
    <property type="entry name" value="INTEGRASE"/>
    <property type="match status" value="1"/>
</dbReference>
<feature type="domain" description="Integrase catalytic" evidence="2">
    <location>
        <begin position="230"/>
        <end position="393"/>
    </location>
</feature>
<dbReference type="Pfam" id="PF01527">
    <property type="entry name" value="HTH_Tnp_1"/>
    <property type="match status" value="1"/>
</dbReference>
<dbReference type="InterPro" id="IPR009057">
    <property type="entry name" value="Homeodomain-like_sf"/>
</dbReference>
<dbReference type="PANTHER" id="PTHR46889">
    <property type="entry name" value="TRANSPOSASE INSF FOR INSERTION SEQUENCE IS3B-RELATED"/>
    <property type="match status" value="1"/>
</dbReference>
<dbReference type="SUPFAM" id="SSF53098">
    <property type="entry name" value="Ribonuclease H-like"/>
    <property type="match status" value="1"/>
</dbReference>
<comment type="caution">
    <text evidence="3">The sequence shown here is derived from an EMBL/GenBank/DDBJ whole genome shotgun (WGS) entry which is preliminary data.</text>
</comment>
<dbReference type="InterPro" id="IPR001584">
    <property type="entry name" value="Integrase_cat-core"/>
</dbReference>